<dbReference type="RefSeq" id="YP_009944581.1">
    <property type="nucleotide sequence ID" value="NC_051457.1"/>
</dbReference>
<dbReference type="InterPro" id="IPR010230">
    <property type="entry name" value="FeS-cluster_ATPase_SufC"/>
</dbReference>
<dbReference type="InterPro" id="IPR027417">
    <property type="entry name" value="P-loop_NTPase"/>
</dbReference>
<dbReference type="AlphaFoldDB" id="A0A7L4WNN3"/>
<keyword evidence="5" id="KW-0150">Chloroplast</keyword>
<accession>A0A7L4WNN3</accession>
<proteinExistence type="predicted"/>
<name>A0A7L4WNN3_9FLOR</name>
<evidence type="ECO:0000313" key="5">
    <source>
        <dbReference type="EMBL" id="QFR99875.1"/>
    </source>
</evidence>
<dbReference type="InterPro" id="IPR003593">
    <property type="entry name" value="AAA+_ATPase"/>
</dbReference>
<keyword evidence="2" id="KW-0547">Nucleotide-binding</keyword>
<dbReference type="PANTHER" id="PTHR43204:SF1">
    <property type="entry name" value="ABC TRANSPORTER I FAMILY MEMBER 6, CHLOROPLASTIC"/>
    <property type="match status" value="1"/>
</dbReference>
<dbReference type="Pfam" id="PF00005">
    <property type="entry name" value="ABC_tran"/>
    <property type="match status" value="1"/>
</dbReference>
<dbReference type="CDD" id="cd03217">
    <property type="entry name" value="ABC_FeS_Assembly"/>
    <property type="match status" value="1"/>
</dbReference>
<evidence type="ECO:0000256" key="2">
    <source>
        <dbReference type="ARBA" id="ARBA00022741"/>
    </source>
</evidence>
<dbReference type="EMBL" id="MH898941">
    <property type="protein sequence ID" value="QFR99875.1"/>
    <property type="molecule type" value="Genomic_DNA"/>
</dbReference>
<evidence type="ECO:0000259" key="4">
    <source>
        <dbReference type="PROSITE" id="PS50893"/>
    </source>
</evidence>
<evidence type="ECO:0000256" key="3">
    <source>
        <dbReference type="ARBA" id="ARBA00022840"/>
    </source>
</evidence>
<dbReference type="InterPro" id="IPR017871">
    <property type="entry name" value="ABC_transporter-like_CS"/>
</dbReference>
<dbReference type="PANTHER" id="PTHR43204">
    <property type="entry name" value="ABC TRANSPORTER I FAMILY MEMBER 6, CHLOROPLASTIC"/>
    <property type="match status" value="1"/>
</dbReference>
<dbReference type="InterPro" id="IPR003439">
    <property type="entry name" value="ABC_transporter-like_ATP-bd"/>
</dbReference>
<geneLocation type="chloroplast" evidence="5"/>
<dbReference type="Gene3D" id="3.40.50.300">
    <property type="entry name" value="P-loop containing nucleotide triphosphate hydrolases"/>
    <property type="match status" value="1"/>
</dbReference>
<reference evidence="5" key="1">
    <citation type="submission" date="2018-09" db="EMBL/GenBank/DDBJ databases">
        <title>Genomics and Phylogenetic analysis of three type specimens of Osmundea (Rhodomelaceae, Rhodophyta).</title>
        <authorList>
            <person name="Hughey J.R."/>
            <person name="Miller K.A."/>
        </authorList>
    </citation>
    <scope>NUCLEOTIDE SEQUENCE</scope>
</reference>
<keyword evidence="5" id="KW-0934">Plastid</keyword>
<feature type="domain" description="ABC transporter" evidence="4">
    <location>
        <begin position="7"/>
        <end position="251"/>
    </location>
</feature>
<organism evidence="5">
    <name type="scientific">Osmundea sinicola</name>
    <dbReference type="NCBI Taxonomy" id="290685"/>
    <lineage>
        <taxon>Eukaryota</taxon>
        <taxon>Rhodophyta</taxon>
        <taxon>Florideophyceae</taxon>
        <taxon>Rhodymeniophycidae</taxon>
        <taxon>Ceramiales</taxon>
        <taxon>Rhodomelaceae</taxon>
        <taxon>Laurencieae</taxon>
        <taxon>Osmundea</taxon>
    </lineage>
</organism>
<dbReference type="SUPFAM" id="SSF52540">
    <property type="entry name" value="P-loop containing nucleoside triphosphate hydrolases"/>
    <property type="match status" value="1"/>
</dbReference>
<sequence length="253" mass="28979">MNTQQILKIKNLQVKIQNEIIIKKLNFSINRGEIHAIMGKNGSGKSTLAKTIAGHPRYNITQGQIIFNNEDITHEEPEIRSNKGIFLGFQYPVEIAGVSNIDFLRLAYNCEQKTLNKPESDPLSFFEIMAKKLKNINMDDSFLNRNVNEGFSGGEKKKNEILQMSLLNKDLSILDEIDSGLDVEALKNISEHIKNFSNKNNAILVITHYEKLIDYLQPEYVHIMKEGEIVYTGNYETAKLIENKGYDFFLNNY</sequence>
<dbReference type="PROSITE" id="PS00211">
    <property type="entry name" value="ABC_TRANSPORTER_1"/>
    <property type="match status" value="1"/>
</dbReference>
<dbReference type="PROSITE" id="PS50893">
    <property type="entry name" value="ABC_TRANSPORTER_2"/>
    <property type="match status" value="1"/>
</dbReference>
<dbReference type="GO" id="GO:0016887">
    <property type="term" value="F:ATP hydrolysis activity"/>
    <property type="evidence" value="ECO:0007669"/>
    <property type="project" value="InterPro"/>
</dbReference>
<evidence type="ECO:0000256" key="1">
    <source>
        <dbReference type="ARBA" id="ARBA00014334"/>
    </source>
</evidence>
<dbReference type="GeneID" id="60234924"/>
<dbReference type="NCBIfam" id="TIGR01978">
    <property type="entry name" value="sufC"/>
    <property type="match status" value="1"/>
</dbReference>
<keyword evidence="3 5" id="KW-0067">ATP-binding</keyword>
<dbReference type="SMART" id="SM00382">
    <property type="entry name" value="AAA"/>
    <property type="match status" value="1"/>
</dbReference>
<protein>
    <recommendedName>
        <fullName evidence="1">Probable ATP-dependent transporter ycf16</fullName>
    </recommendedName>
</protein>
<gene>
    <name evidence="5" type="primary">sufC</name>
</gene>
<dbReference type="GO" id="GO:0005524">
    <property type="term" value="F:ATP binding"/>
    <property type="evidence" value="ECO:0007669"/>
    <property type="project" value="UniProtKB-KW"/>
</dbReference>